<dbReference type="EMBL" id="CAADJA010000002">
    <property type="protein sequence ID" value="VFS49049.1"/>
    <property type="molecule type" value="Genomic_DNA"/>
</dbReference>
<sequence length="96" mass="10463">MMRVTGLDMMVSVFTLLAIAVMVPMPWLLSSSSYAWEREPQPKMDYCIPSPASELKAPPFGPMSLTALWLTPALAASHQDCRHSVPDEAAFVGQGP</sequence>
<reference evidence="1" key="2">
    <citation type="submission" date="2017-09" db="EMBL/GenBank/DDBJ databases">
        <title>FDA dAtabase for Regulatory Grade micrObial Sequences (FDA-ARGOS): Supporting development and validation of Infectious Disease Dx tests.</title>
        <authorList>
            <person name="Minogue T."/>
            <person name="Wolcott M."/>
            <person name="Wasieloski L."/>
            <person name="Aguilar W."/>
            <person name="Moore D."/>
            <person name="Tallon L.J."/>
            <person name="Sadzewicz L."/>
            <person name="Ott S."/>
            <person name="Zhao X."/>
            <person name="Nagaraj S."/>
            <person name="Vavikolanu K."/>
            <person name="Aluvathingal J."/>
            <person name="Nadendla S."/>
            <person name="Sichtig H."/>
        </authorList>
    </citation>
    <scope>NUCLEOTIDE SEQUENCE</scope>
    <source>
        <strain evidence="1">FDAARGOS_387</strain>
    </source>
</reference>
<dbReference type="Proteomes" id="UP000373449">
    <property type="component" value="Unassembled WGS sequence"/>
</dbReference>
<reference evidence="2 4" key="3">
    <citation type="submission" date="2019-03" db="EMBL/GenBank/DDBJ databases">
        <authorList>
            <consortium name="Pathogen Informatics"/>
        </authorList>
    </citation>
    <scope>NUCLEOTIDE SEQUENCE [LARGE SCALE GENOMIC DNA]</scope>
    <source>
        <strain evidence="2 4">NCTC12282</strain>
    </source>
</reference>
<gene>
    <name evidence="1" type="ORF">CRN84_12275</name>
    <name evidence="2" type="ORF">NCTC12282_03509</name>
</gene>
<protein>
    <submittedName>
        <fullName evidence="1">Uncharacterized protein</fullName>
    </submittedName>
</protein>
<dbReference type="EMBL" id="PDDX01000001">
    <property type="protein sequence ID" value="PHI30062.1"/>
    <property type="molecule type" value="Genomic_DNA"/>
</dbReference>
<name>A0A2C6DP02_9GAMM</name>
<organism evidence="1 3">
    <name type="scientific">Budvicia aquatica</name>
    <dbReference type="NCBI Taxonomy" id="82979"/>
    <lineage>
        <taxon>Bacteria</taxon>
        <taxon>Pseudomonadati</taxon>
        <taxon>Pseudomonadota</taxon>
        <taxon>Gammaproteobacteria</taxon>
        <taxon>Enterobacterales</taxon>
        <taxon>Budviciaceae</taxon>
        <taxon>Budvicia</taxon>
    </lineage>
</organism>
<dbReference type="Proteomes" id="UP000224974">
    <property type="component" value="Unassembled WGS sequence"/>
</dbReference>
<accession>A0A2C6DP02</accession>
<evidence type="ECO:0000313" key="4">
    <source>
        <dbReference type="Proteomes" id="UP000373449"/>
    </source>
</evidence>
<evidence type="ECO:0000313" key="1">
    <source>
        <dbReference type="EMBL" id="PHI30062.1"/>
    </source>
</evidence>
<evidence type="ECO:0000313" key="2">
    <source>
        <dbReference type="EMBL" id="VFS49049.1"/>
    </source>
</evidence>
<keyword evidence="3" id="KW-1185">Reference proteome</keyword>
<dbReference type="AlphaFoldDB" id="A0A2C6DP02"/>
<proteinExistence type="predicted"/>
<evidence type="ECO:0000313" key="3">
    <source>
        <dbReference type="Proteomes" id="UP000224974"/>
    </source>
</evidence>
<reference evidence="3" key="1">
    <citation type="submission" date="2017-09" db="EMBL/GenBank/DDBJ databases">
        <title>FDA dAtabase for Regulatory Grade micrObial Sequences (FDA-ARGOS): Supporting development and validation of Infectious Disease Dx tests.</title>
        <authorList>
            <person name="Minogue T."/>
            <person name="Wolcott M."/>
            <person name="Wasieloski L."/>
            <person name="Aguilar W."/>
            <person name="Moore D."/>
            <person name="Tallon L."/>
            <person name="Sadzewicz L."/>
            <person name="Ott S."/>
            <person name="Zhao X."/>
            <person name="Nagaraj S."/>
            <person name="Vavikolanu K."/>
            <person name="Aluvathingal J."/>
            <person name="Nadendla S."/>
            <person name="Sichtig H."/>
        </authorList>
    </citation>
    <scope>NUCLEOTIDE SEQUENCE [LARGE SCALE GENOMIC DNA]</scope>
    <source>
        <strain evidence="3">FDAARGOS_387</strain>
    </source>
</reference>